<evidence type="ECO:0000313" key="4">
    <source>
        <dbReference type="Proteomes" id="UP000612808"/>
    </source>
</evidence>
<evidence type="ECO:0000313" key="3">
    <source>
        <dbReference type="EMBL" id="GID14192.1"/>
    </source>
</evidence>
<sequence length="762" mass="81705">MTQEALAEHAGVGVRTIRGLETGERADPRVTTVRLLADALRLSPAEHDELLGAAVGRVPEEPPVPDTAGSALHDALAEAAEHLAHAAAARWQREEEHRQVQDPFPLPVRWRPAADDLTDHWANIRRLPAGSADSPLDVAGRLDEIVDTYRRIPSGRLVILGRSGSGKTILTLRFVLDFVKSRARTDAVPVIFGVGSWNPTTVTLRDWLAGQLTRDYPGLAATGTHGQRLAAALVDAGRVLPVLDGFDEIAAGLRRPALEALNATAMPLLLTSRPVEYAAAVAETDVLTAAAAVELADLTLDDLADYLPRTARKTGGTTAWDPVLAALREHPDSRASVNLRTVLATPLMVTLARTAYSDDPASDPATLLDTDRFDGPEALADHLLDSFVPSVYRSRPATSRRRYDADRAQRWLGHLAHHLTRLGTTDLAWWRLGRALGRPTRTVVTALVTGLVIGLVDLLVGATFNPLGGQLVDAAVVGVLSGVMFGLAHWLTLSARDAAVGPTAARMSLRRRGRRSPLRTGPRLLIGFLCGFVFGCGYGGVVGTFMGIAARVDLPAALRMVLADLLVYGLVFGLAAGLAYGLLGVLEAPLDLGTAANPLGLLRTNRASVTGWLLVWAPTFGLMVMLGAELVVALLQGPLGPLRWNLATGFRVGLLSGLGGALGYTLALTAWGQWAVLVRIWLPLTGRLPWAVAAFLDDAYRRGVLRQAGAVYQFRHGQLQQHLARTHRVRHLAGRRTREAPAPERRGVIGISSPLDTVRPPE</sequence>
<feature type="transmembrane region" description="Helical" evidence="1">
    <location>
        <begin position="524"/>
        <end position="549"/>
    </location>
</feature>
<dbReference type="SUPFAM" id="SSF47413">
    <property type="entry name" value="lambda repressor-like DNA-binding domains"/>
    <property type="match status" value="1"/>
</dbReference>
<dbReference type="CDD" id="cd00093">
    <property type="entry name" value="HTH_XRE"/>
    <property type="match status" value="1"/>
</dbReference>
<evidence type="ECO:0000256" key="1">
    <source>
        <dbReference type="SAM" id="Phobius"/>
    </source>
</evidence>
<dbReference type="AlphaFoldDB" id="A0A8J3J954"/>
<dbReference type="InterPro" id="IPR010982">
    <property type="entry name" value="Lambda_DNA-bd_dom_sf"/>
</dbReference>
<dbReference type="Gene3D" id="3.40.50.300">
    <property type="entry name" value="P-loop containing nucleotide triphosphate hydrolases"/>
    <property type="match status" value="1"/>
</dbReference>
<dbReference type="Proteomes" id="UP000612808">
    <property type="component" value="Unassembled WGS sequence"/>
</dbReference>
<dbReference type="Pfam" id="PF05729">
    <property type="entry name" value="NACHT"/>
    <property type="match status" value="1"/>
</dbReference>
<dbReference type="InterPro" id="IPR007111">
    <property type="entry name" value="NACHT_NTPase"/>
</dbReference>
<feature type="transmembrane region" description="Helical" evidence="1">
    <location>
        <begin position="647"/>
        <end position="668"/>
    </location>
</feature>
<gene>
    <name evidence="3" type="ORF">Aru02nite_50810</name>
</gene>
<keyword evidence="1" id="KW-1133">Transmembrane helix</keyword>
<feature type="transmembrane region" description="Helical" evidence="1">
    <location>
        <begin position="613"/>
        <end position="635"/>
    </location>
</feature>
<accession>A0A8J3J954</accession>
<keyword evidence="4" id="KW-1185">Reference proteome</keyword>
<dbReference type="GO" id="GO:0003677">
    <property type="term" value="F:DNA binding"/>
    <property type="evidence" value="ECO:0007669"/>
    <property type="project" value="InterPro"/>
</dbReference>
<dbReference type="Gene3D" id="1.10.260.40">
    <property type="entry name" value="lambda repressor-like DNA-binding domains"/>
    <property type="match status" value="1"/>
</dbReference>
<keyword evidence="1" id="KW-0812">Transmembrane</keyword>
<reference evidence="3" key="1">
    <citation type="submission" date="2021-01" db="EMBL/GenBank/DDBJ databases">
        <title>Whole genome shotgun sequence of Actinocatenispora rupis NBRC 107355.</title>
        <authorList>
            <person name="Komaki H."/>
            <person name="Tamura T."/>
        </authorList>
    </citation>
    <scope>NUCLEOTIDE SEQUENCE</scope>
    <source>
        <strain evidence="3">NBRC 107355</strain>
    </source>
</reference>
<evidence type="ECO:0000259" key="2">
    <source>
        <dbReference type="PROSITE" id="PS50943"/>
    </source>
</evidence>
<dbReference type="EMBL" id="BOMB01000029">
    <property type="protein sequence ID" value="GID14192.1"/>
    <property type="molecule type" value="Genomic_DNA"/>
</dbReference>
<dbReference type="SUPFAM" id="SSF52540">
    <property type="entry name" value="P-loop containing nucleoside triphosphate hydrolases"/>
    <property type="match status" value="1"/>
</dbReference>
<proteinExistence type="predicted"/>
<dbReference type="Pfam" id="PF01381">
    <property type="entry name" value="HTH_3"/>
    <property type="match status" value="1"/>
</dbReference>
<name>A0A8J3J954_9ACTN</name>
<comment type="caution">
    <text evidence="3">The sequence shown here is derived from an EMBL/GenBank/DDBJ whole genome shotgun (WGS) entry which is preliminary data.</text>
</comment>
<dbReference type="InterPro" id="IPR027417">
    <property type="entry name" value="P-loop_NTPase"/>
</dbReference>
<feature type="transmembrane region" description="Helical" evidence="1">
    <location>
        <begin position="443"/>
        <end position="464"/>
    </location>
</feature>
<feature type="transmembrane region" description="Helical" evidence="1">
    <location>
        <begin position="561"/>
        <end position="583"/>
    </location>
</feature>
<feature type="transmembrane region" description="Helical" evidence="1">
    <location>
        <begin position="471"/>
        <end position="491"/>
    </location>
</feature>
<organism evidence="3 4">
    <name type="scientific">Actinocatenispora rupis</name>
    <dbReference type="NCBI Taxonomy" id="519421"/>
    <lineage>
        <taxon>Bacteria</taxon>
        <taxon>Bacillati</taxon>
        <taxon>Actinomycetota</taxon>
        <taxon>Actinomycetes</taxon>
        <taxon>Micromonosporales</taxon>
        <taxon>Micromonosporaceae</taxon>
        <taxon>Actinocatenispora</taxon>
    </lineage>
</organism>
<dbReference type="PROSITE" id="PS50943">
    <property type="entry name" value="HTH_CROC1"/>
    <property type="match status" value="1"/>
</dbReference>
<keyword evidence="1" id="KW-0472">Membrane</keyword>
<feature type="domain" description="HTH cro/C1-type" evidence="2">
    <location>
        <begin position="1"/>
        <end position="47"/>
    </location>
</feature>
<protein>
    <submittedName>
        <fullName evidence="3">SARP family transcriptional regulator</fullName>
    </submittedName>
</protein>
<dbReference type="InterPro" id="IPR001387">
    <property type="entry name" value="Cro/C1-type_HTH"/>
</dbReference>